<keyword evidence="4" id="KW-0238">DNA-binding</keyword>
<evidence type="ECO:0000313" key="8">
    <source>
        <dbReference type="EMBL" id="KAJ04123.1"/>
    </source>
</evidence>
<evidence type="ECO:0000259" key="7">
    <source>
        <dbReference type="PROSITE" id="PS50110"/>
    </source>
</evidence>
<accession>A0A061SW35</accession>
<dbReference type="SUPFAM" id="SSF52172">
    <property type="entry name" value="CheY-like"/>
    <property type="match status" value="1"/>
</dbReference>
<reference evidence="8 9" key="1">
    <citation type="journal article" date="2014" name="Genome Announc.">
        <title>Draft Genome Sequences of Two Isolates of the Roseobacter Group, Sulfitobacter sp. Strains 3SOLIMAR09 and 1FIGIMAR09, from Harbors of Mallorca Island (Mediterranean Sea).</title>
        <authorList>
            <person name="Mas-Llado M."/>
            <person name="Pina-Villalonga J.M."/>
            <person name="Brunet-Galmes I."/>
            <person name="Nogales B."/>
            <person name="Bosch R."/>
        </authorList>
    </citation>
    <scope>NUCLEOTIDE SEQUENCE [LARGE SCALE GENOMIC DNA]</scope>
    <source>
        <strain evidence="8 9">1FIGIMAR09</strain>
    </source>
</reference>
<proteinExistence type="predicted"/>
<dbReference type="SMART" id="SM00448">
    <property type="entry name" value="REC"/>
    <property type="match status" value="1"/>
</dbReference>
<gene>
    <name evidence="8" type="ORF">PM02_04650</name>
</gene>
<dbReference type="InterPro" id="IPR001789">
    <property type="entry name" value="Sig_transdc_resp-reg_receiver"/>
</dbReference>
<dbReference type="InterPro" id="IPR039420">
    <property type="entry name" value="WalR-like"/>
</dbReference>
<dbReference type="PROSITE" id="PS50110">
    <property type="entry name" value="RESPONSE_REGULATORY"/>
    <property type="match status" value="1"/>
</dbReference>
<evidence type="ECO:0000256" key="4">
    <source>
        <dbReference type="ARBA" id="ARBA00023125"/>
    </source>
</evidence>
<dbReference type="EMBL" id="JEMU01000003">
    <property type="protein sequence ID" value="KAJ04123.1"/>
    <property type="molecule type" value="Genomic_DNA"/>
</dbReference>
<name>A0A061SW35_9RHOB</name>
<dbReference type="STRING" id="83219.PM02_04650"/>
<dbReference type="PANTHER" id="PTHR48111:SF1">
    <property type="entry name" value="TWO-COMPONENT RESPONSE REGULATOR ORR33"/>
    <property type="match status" value="1"/>
</dbReference>
<evidence type="ECO:0000256" key="5">
    <source>
        <dbReference type="ARBA" id="ARBA00023163"/>
    </source>
</evidence>
<dbReference type="RefSeq" id="WP_051584022.1">
    <property type="nucleotide sequence ID" value="NZ_JEMU01000003.1"/>
</dbReference>
<evidence type="ECO:0000256" key="6">
    <source>
        <dbReference type="PROSITE-ProRule" id="PRU00169"/>
    </source>
</evidence>
<evidence type="ECO:0000256" key="1">
    <source>
        <dbReference type="ARBA" id="ARBA00022553"/>
    </source>
</evidence>
<dbReference type="GO" id="GO:0000156">
    <property type="term" value="F:phosphorelay response regulator activity"/>
    <property type="evidence" value="ECO:0007669"/>
    <property type="project" value="TreeGrafter"/>
</dbReference>
<dbReference type="GO" id="GO:0000976">
    <property type="term" value="F:transcription cis-regulatory region binding"/>
    <property type="evidence" value="ECO:0007669"/>
    <property type="project" value="TreeGrafter"/>
</dbReference>
<feature type="modified residue" description="4-aspartylphosphate" evidence="6">
    <location>
        <position position="54"/>
    </location>
</feature>
<sequence>MKILVVDDDILILEILELFLSSIDYENVQFAKSGEEALRLIEGASTPFECILLDINMPVQTGIELIPMIRQYSGYEFVPIIMLTAQHDKKNIAEAFVAGAWDYVTKPFEFFELETRLYGVESRMVELARRSQDVAADASNGDVTLKRFCALHRPVTPAQITESGLVGLGAFENCFARISSTLHGNVSLMALRLNNLPEVTQSLQEPQTHQYLVKLASVIASHAGPWQGIVTYLGRGAFLILSFEPKRRPTMTLKNAIATAVHEVDSQLLGAQGLSTDYSSWQIHGNEVPEGVEPSYLLYAVKNHLDQSVRLQ</sequence>
<dbReference type="GO" id="GO:0005829">
    <property type="term" value="C:cytosol"/>
    <property type="evidence" value="ECO:0007669"/>
    <property type="project" value="TreeGrafter"/>
</dbReference>
<keyword evidence="5" id="KW-0804">Transcription</keyword>
<dbReference type="Pfam" id="PF00072">
    <property type="entry name" value="Response_reg"/>
    <property type="match status" value="1"/>
</dbReference>
<evidence type="ECO:0000313" key="9">
    <source>
        <dbReference type="Proteomes" id="UP000027337"/>
    </source>
</evidence>
<dbReference type="GO" id="GO:0006355">
    <property type="term" value="P:regulation of DNA-templated transcription"/>
    <property type="evidence" value="ECO:0007669"/>
    <property type="project" value="TreeGrafter"/>
</dbReference>
<keyword evidence="2" id="KW-0902">Two-component regulatory system</keyword>
<dbReference type="PANTHER" id="PTHR48111">
    <property type="entry name" value="REGULATOR OF RPOS"/>
    <property type="match status" value="1"/>
</dbReference>
<evidence type="ECO:0000256" key="2">
    <source>
        <dbReference type="ARBA" id="ARBA00023012"/>
    </source>
</evidence>
<evidence type="ECO:0000256" key="3">
    <source>
        <dbReference type="ARBA" id="ARBA00023015"/>
    </source>
</evidence>
<keyword evidence="9" id="KW-1185">Reference proteome</keyword>
<dbReference type="AlphaFoldDB" id="A0A061SW35"/>
<dbReference type="Gene3D" id="3.40.50.2300">
    <property type="match status" value="1"/>
</dbReference>
<keyword evidence="3" id="KW-0805">Transcription regulation</keyword>
<keyword evidence="1 6" id="KW-0597">Phosphoprotein</keyword>
<protein>
    <submittedName>
        <fullName evidence="8">Chemotaxis protein CheY</fullName>
    </submittedName>
</protein>
<comment type="caution">
    <text evidence="8">The sequence shown here is derived from an EMBL/GenBank/DDBJ whole genome shotgun (WGS) entry which is preliminary data.</text>
</comment>
<dbReference type="GO" id="GO:0032993">
    <property type="term" value="C:protein-DNA complex"/>
    <property type="evidence" value="ECO:0007669"/>
    <property type="project" value="TreeGrafter"/>
</dbReference>
<organism evidence="8 9">
    <name type="scientific">Sulfitobacter mediterraneus</name>
    <dbReference type="NCBI Taxonomy" id="83219"/>
    <lineage>
        <taxon>Bacteria</taxon>
        <taxon>Pseudomonadati</taxon>
        <taxon>Pseudomonadota</taxon>
        <taxon>Alphaproteobacteria</taxon>
        <taxon>Rhodobacterales</taxon>
        <taxon>Roseobacteraceae</taxon>
        <taxon>Sulfitobacter</taxon>
    </lineage>
</organism>
<dbReference type="InterPro" id="IPR011006">
    <property type="entry name" value="CheY-like_superfamily"/>
</dbReference>
<dbReference type="Proteomes" id="UP000027337">
    <property type="component" value="Unassembled WGS sequence"/>
</dbReference>
<feature type="domain" description="Response regulatory" evidence="7">
    <location>
        <begin position="2"/>
        <end position="121"/>
    </location>
</feature>
<dbReference type="eggNOG" id="COG3437">
    <property type="taxonomic scope" value="Bacteria"/>
</dbReference>